<protein>
    <submittedName>
        <fullName evidence="7">ShlB/FhaC/HecB family hemolysin secretion/activation protein</fullName>
    </submittedName>
</protein>
<dbReference type="Proteomes" id="UP000536746">
    <property type="component" value="Unassembled WGS sequence"/>
</dbReference>
<keyword evidence="8" id="KW-1185">Reference proteome</keyword>
<evidence type="ECO:0000256" key="3">
    <source>
        <dbReference type="ARBA" id="ARBA00023237"/>
    </source>
</evidence>
<feature type="domain" description="Haemolysin activator HlyB C-terminal" evidence="5">
    <location>
        <begin position="226"/>
        <end position="526"/>
    </location>
</feature>
<dbReference type="PANTHER" id="PTHR34597:SF1">
    <property type="entry name" value="HEME_HEMOPEXIN TRANSPORTER PROTEIN HUXB"/>
    <property type="match status" value="1"/>
</dbReference>
<feature type="signal peptide" evidence="4">
    <location>
        <begin position="1"/>
        <end position="35"/>
    </location>
</feature>
<comment type="caution">
    <text evidence="7">The sequence shown here is derived from an EMBL/GenBank/DDBJ whole genome shotgun (WGS) entry which is preliminary data.</text>
</comment>
<keyword evidence="1" id="KW-0472">Membrane</keyword>
<sequence length="579" mass="61544">MTVTRWPSVRNAATGRNLFLACWAALAWPAKMACAAPPPLPSYGISDAVRSANPPALPPDQNTRPEALPLEIDKAPEPIALPGGDTILVRDFQLEGAPFLAQGEWSPLLEPFRNKELGMADIEQAANLITQLCRKRGYLVARAYVPRQQSADGVLRIVVVPGAYGRFELRNETAVSDALIEGTFSHARDDGNILTRGSLERALLLAGDIPGLALPQVSLMPGQAPGTADLLITARPGPAVGGYVVGDNYGSRFTGKERLSAGLELNSPLDIGDRLSLQGLVSRGTGLMNGRLAYAFPLGAGGLRLELAATRTLYKLGQEYADLQATGTANIYEATLSYPIKRTRDDSWYVSLNAAHKQLKDDVAAVSSSVGKRVRTVTLAVREEAYTSLGNMPAMFNLGASVSTGRLSFDDAQQLAADQAGPDSSGQFSRFNAFGSATIALAPGWTGALNLQFQQSLGKNLTGVEQMSVSGPGAIKSYPDGVVGDNAIVAGLELRRALDGGAGMEHGVSVFANYGAVRPHNGDYAGLGEVRVGDAGIGYDLSYRPVFGRMQLARTLGSQRQTEAYNHAWKLQAQLGFRF</sequence>
<feature type="chain" id="PRO_5045618476" evidence="4">
    <location>
        <begin position="36"/>
        <end position="579"/>
    </location>
</feature>
<dbReference type="Pfam" id="PF03865">
    <property type="entry name" value="ShlB"/>
    <property type="match status" value="1"/>
</dbReference>
<evidence type="ECO:0000256" key="1">
    <source>
        <dbReference type="ARBA" id="ARBA00022452"/>
    </source>
</evidence>
<organism evidence="7 8">
    <name type="scientific">Herbaspirillum robiniae</name>
    <dbReference type="NCBI Taxonomy" id="2014887"/>
    <lineage>
        <taxon>Bacteria</taxon>
        <taxon>Pseudomonadati</taxon>
        <taxon>Pseudomonadota</taxon>
        <taxon>Betaproteobacteria</taxon>
        <taxon>Burkholderiales</taxon>
        <taxon>Oxalobacteraceae</taxon>
        <taxon>Herbaspirillum</taxon>
    </lineage>
</organism>
<keyword evidence="1" id="KW-1134">Transmembrane beta strand</keyword>
<evidence type="ECO:0000259" key="5">
    <source>
        <dbReference type="Pfam" id="PF03865"/>
    </source>
</evidence>
<dbReference type="PANTHER" id="PTHR34597">
    <property type="entry name" value="SLR1661 PROTEIN"/>
    <property type="match status" value="1"/>
</dbReference>
<keyword evidence="4" id="KW-0732">Signal</keyword>
<keyword evidence="2" id="KW-0812">Transmembrane</keyword>
<dbReference type="InterPro" id="IPR051544">
    <property type="entry name" value="TPS_OM_transporter"/>
</dbReference>
<dbReference type="EMBL" id="JABFMT010000006">
    <property type="protein sequence ID" value="NUU01566.1"/>
    <property type="molecule type" value="Genomic_DNA"/>
</dbReference>
<dbReference type="Gene3D" id="2.40.160.50">
    <property type="entry name" value="membrane protein fhac: a member of the omp85/tpsb transporter family"/>
    <property type="match status" value="1"/>
</dbReference>
<dbReference type="InterPro" id="IPR013686">
    <property type="entry name" value="Polypept-transport_assoc_ShlB"/>
</dbReference>
<keyword evidence="3" id="KW-0998">Cell outer membrane</keyword>
<accession>A0ABX2LTY5</accession>
<evidence type="ECO:0000256" key="2">
    <source>
        <dbReference type="ARBA" id="ARBA00022692"/>
    </source>
</evidence>
<reference evidence="7 8" key="1">
    <citation type="journal article" date="2020" name="Front. Plant Sci.">
        <title>Isolation of Rhizosphere Bacteria That Improve Quality and Water Stress Tolerance in Greenhouse Ornamentals.</title>
        <authorList>
            <person name="Nordstedt N.P."/>
            <person name="Jones M.L."/>
        </authorList>
    </citation>
    <scope>NUCLEOTIDE SEQUENCE [LARGE SCALE GENOMIC DNA]</scope>
    <source>
        <strain evidence="7 8">C6C2</strain>
    </source>
</reference>
<dbReference type="InterPro" id="IPR005565">
    <property type="entry name" value="Hemolysn_activator_HlyB_C"/>
</dbReference>
<evidence type="ECO:0000259" key="6">
    <source>
        <dbReference type="Pfam" id="PF08479"/>
    </source>
</evidence>
<dbReference type="Gene3D" id="3.10.20.310">
    <property type="entry name" value="membrane protein fhac"/>
    <property type="match status" value="1"/>
</dbReference>
<evidence type="ECO:0000256" key="4">
    <source>
        <dbReference type="SAM" id="SignalP"/>
    </source>
</evidence>
<proteinExistence type="predicted"/>
<evidence type="ECO:0000313" key="8">
    <source>
        <dbReference type="Proteomes" id="UP000536746"/>
    </source>
</evidence>
<evidence type="ECO:0000313" key="7">
    <source>
        <dbReference type="EMBL" id="NUU01566.1"/>
    </source>
</evidence>
<feature type="domain" description="Polypeptide-transport-associated ShlB-type" evidence="6">
    <location>
        <begin position="89"/>
        <end position="162"/>
    </location>
</feature>
<dbReference type="RefSeq" id="WP_158522600.1">
    <property type="nucleotide sequence ID" value="NZ_CP018845.1"/>
</dbReference>
<gene>
    <name evidence="7" type="ORF">HNO84_08150</name>
</gene>
<name>A0ABX2LTY5_9BURK</name>
<dbReference type="Pfam" id="PF08479">
    <property type="entry name" value="POTRA_2"/>
    <property type="match status" value="1"/>
</dbReference>